<gene>
    <name evidence="2" type="ORF">ACJMK2_007080</name>
</gene>
<reference evidence="2 3" key="1">
    <citation type="submission" date="2024-11" db="EMBL/GenBank/DDBJ databases">
        <title>Chromosome-level genome assembly of the freshwater bivalve Anodonta woodiana.</title>
        <authorList>
            <person name="Chen X."/>
        </authorList>
    </citation>
    <scope>NUCLEOTIDE SEQUENCE [LARGE SCALE GENOMIC DNA]</scope>
    <source>
        <strain evidence="2">MN2024</strain>
        <tissue evidence="2">Gills</tissue>
    </source>
</reference>
<feature type="transmembrane region" description="Helical" evidence="1">
    <location>
        <begin position="253"/>
        <end position="272"/>
    </location>
</feature>
<protein>
    <submittedName>
        <fullName evidence="2">Uncharacterized protein</fullName>
    </submittedName>
</protein>
<name>A0ABD3VHC6_SINWO</name>
<dbReference type="Proteomes" id="UP001634394">
    <property type="component" value="Unassembled WGS sequence"/>
</dbReference>
<proteinExistence type="predicted"/>
<keyword evidence="1" id="KW-1133">Transmembrane helix</keyword>
<keyword evidence="3" id="KW-1185">Reference proteome</keyword>
<comment type="caution">
    <text evidence="2">The sequence shown here is derived from an EMBL/GenBank/DDBJ whole genome shotgun (WGS) entry which is preliminary data.</text>
</comment>
<evidence type="ECO:0000313" key="3">
    <source>
        <dbReference type="Proteomes" id="UP001634394"/>
    </source>
</evidence>
<evidence type="ECO:0000256" key="1">
    <source>
        <dbReference type="SAM" id="Phobius"/>
    </source>
</evidence>
<keyword evidence="1" id="KW-0472">Membrane</keyword>
<dbReference type="EMBL" id="JBJQND010000011">
    <property type="protein sequence ID" value="KAL3860987.1"/>
    <property type="molecule type" value="Genomic_DNA"/>
</dbReference>
<evidence type="ECO:0000313" key="2">
    <source>
        <dbReference type="EMBL" id="KAL3860987.1"/>
    </source>
</evidence>
<sequence length="275" mass="31678">MDLRFNHRCANDAVRLEQEATLMMDEIRKLCEREVVASPTSAPCLPYIIDAMRNCFAKVGLNPDLFNNYETKFPDAFFGENEEMAHLFCRIRPHLFECLQRTPDDCPEAEYTMAAHGFDRNSMENATNILCLEVDLYIKSLNCFRTTTVQTGSCPDRTDVQGTDLIDRQHQLTEENGVQKFCMKRIQNLDCHLRVWKDQCENPDSVKLKNEIECSLLPTRCLRESFIQTWLRDICAINNFARGELRSDATSSILTFSNIPFVVLLSLVLLFGKQI</sequence>
<keyword evidence="1" id="KW-0812">Transmembrane</keyword>
<accession>A0ABD3VHC6</accession>
<dbReference type="AlphaFoldDB" id="A0ABD3VHC6"/>
<organism evidence="2 3">
    <name type="scientific">Sinanodonta woodiana</name>
    <name type="common">Chinese pond mussel</name>
    <name type="synonym">Anodonta woodiana</name>
    <dbReference type="NCBI Taxonomy" id="1069815"/>
    <lineage>
        <taxon>Eukaryota</taxon>
        <taxon>Metazoa</taxon>
        <taxon>Spiralia</taxon>
        <taxon>Lophotrochozoa</taxon>
        <taxon>Mollusca</taxon>
        <taxon>Bivalvia</taxon>
        <taxon>Autobranchia</taxon>
        <taxon>Heteroconchia</taxon>
        <taxon>Palaeoheterodonta</taxon>
        <taxon>Unionida</taxon>
        <taxon>Unionoidea</taxon>
        <taxon>Unionidae</taxon>
        <taxon>Unioninae</taxon>
        <taxon>Sinanodonta</taxon>
    </lineage>
</organism>